<dbReference type="eggNOG" id="COG1212">
    <property type="taxonomic scope" value="Bacteria"/>
</dbReference>
<keyword evidence="2" id="KW-0548">Nucleotidyltransferase</keyword>
<dbReference type="KEGG" id="syw:SYNW0425"/>
<reference evidence="4 5" key="1">
    <citation type="journal article" date="2003" name="Nature">
        <title>The genome of a motile marine Synechococcus.</title>
        <authorList>
            <person name="Palenik B."/>
            <person name="Brahamsha B."/>
            <person name="Larimer F."/>
            <person name="Land M."/>
            <person name="Hauser L."/>
            <person name="Chain P."/>
            <person name="Lamerdin J."/>
            <person name="Regala W."/>
            <person name="Allen E.A."/>
            <person name="McCarren J."/>
            <person name="Paulsen I."/>
            <person name="Dufresne A."/>
            <person name="Partensky F."/>
            <person name="Webb E."/>
            <person name="Waterbury J."/>
        </authorList>
    </citation>
    <scope>NUCLEOTIDE SEQUENCE [LARGE SCALE GENOMIC DNA]</scope>
    <source>
        <strain evidence="4 5">WH8102</strain>
    </source>
</reference>
<dbReference type="InterPro" id="IPR029044">
    <property type="entry name" value="Nucleotide-diphossugar_trans"/>
</dbReference>
<dbReference type="GO" id="GO:0009103">
    <property type="term" value="P:lipopolysaccharide biosynthetic process"/>
    <property type="evidence" value="ECO:0007669"/>
    <property type="project" value="UniProtKB-KW"/>
</dbReference>
<name>Q7U934_PARMW</name>
<dbReference type="RefSeq" id="WP_011127299.1">
    <property type="nucleotide sequence ID" value="NC_005070.1"/>
</dbReference>
<dbReference type="Proteomes" id="UP000001422">
    <property type="component" value="Chromosome"/>
</dbReference>
<dbReference type="STRING" id="84588.SYNW0425"/>
<evidence type="ECO:0000256" key="1">
    <source>
        <dbReference type="ARBA" id="ARBA00022679"/>
    </source>
</evidence>
<dbReference type="EMBL" id="BX569690">
    <property type="protein sequence ID" value="CAE06940.1"/>
    <property type="molecule type" value="Genomic_DNA"/>
</dbReference>
<sequence length="244" mass="27680">MKVCVVIPARYSSSRFPGKPLVNLLYKPMIIWVADIAARAVGIEHVYVATDDTRIADAVTSYGYKFIETSPHALTGTDRVAEASKQIDYDIYINVQGDEPTIDHLEILKCIQLKKENFDCVVNGYCTISTNSNPSSKNIPKVVKTEKNRLVYMSRSLVPGFKDLNIMPKEYLKQVCIYGFSFEELQLFSNYGRKSLLEQSEDIEILRFLDLGKQVLMYQCAKESLAVDVPSDIQIVEDYLQPNK</sequence>
<dbReference type="GO" id="GO:0008690">
    <property type="term" value="F:3-deoxy-manno-octulosonate cytidylyltransferase activity"/>
    <property type="evidence" value="ECO:0007669"/>
    <property type="project" value="InterPro"/>
</dbReference>
<dbReference type="PANTHER" id="PTHR42866">
    <property type="entry name" value="3-DEOXY-MANNO-OCTULOSONATE CYTIDYLYLTRANSFERASE"/>
    <property type="match status" value="1"/>
</dbReference>
<evidence type="ECO:0000256" key="2">
    <source>
        <dbReference type="ARBA" id="ARBA00022695"/>
    </source>
</evidence>
<keyword evidence="5" id="KW-1185">Reference proteome</keyword>
<dbReference type="InterPro" id="IPR003329">
    <property type="entry name" value="Cytidylyl_trans"/>
</dbReference>
<dbReference type="InterPro" id="IPR004528">
    <property type="entry name" value="KdsB"/>
</dbReference>
<dbReference type="CDD" id="cd02517">
    <property type="entry name" value="CMP-KDO-Synthetase"/>
    <property type="match status" value="1"/>
</dbReference>
<keyword evidence="1" id="KW-0808">Transferase</keyword>
<dbReference type="NCBIfam" id="NF009905">
    <property type="entry name" value="PRK13368.1"/>
    <property type="match status" value="1"/>
</dbReference>
<proteinExistence type="predicted"/>
<dbReference type="Gene3D" id="3.90.550.10">
    <property type="entry name" value="Spore Coat Polysaccharide Biosynthesis Protein SpsA, Chain A"/>
    <property type="match status" value="1"/>
</dbReference>
<dbReference type="AlphaFoldDB" id="Q7U934"/>
<keyword evidence="3" id="KW-0448">Lipopolysaccharide biosynthesis</keyword>
<protein>
    <submittedName>
        <fullName evidence="4">CMP-KDO synthetase</fullName>
    </submittedName>
</protein>
<evidence type="ECO:0000313" key="4">
    <source>
        <dbReference type="EMBL" id="CAE06940.1"/>
    </source>
</evidence>
<dbReference type="NCBIfam" id="NF003952">
    <property type="entry name" value="PRK05450.1-5"/>
    <property type="match status" value="1"/>
</dbReference>
<evidence type="ECO:0000313" key="5">
    <source>
        <dbReference type="Proteomes" id="UP000001422"/>
    </source>
</evidence>
<dbReference type="SUPFAM" id="SSF53448">
    <property type="entry name" value="Nucleotide-diphospho-sugar transferases"/>
    <property type="match status" value="1"/>
</dbReference>
<evidence type="ECO:0000256" key="3">
    <source>
        <dbReference type="ARBA" id="ARBA00022985"/>
    </source>
</evidence>
<organism evidence="4 5">
    <name type="scientific">Parasynechococcus marenigrum (strain WH8102)</name>
    <dbReference type="NCBI Taxonomy" id="84588"/>
    <lineage>
        <taxon>Bacteria</taxon>
        <taxon>Bacillati</taxon>
        <taxon>Cyanobacteriota</taxon>
        <taxon>Cyanophyceae</taxon>
        <taxon>Synechococcales</taxon>
        <taxon>Prochlorococcaceae</taxon>
        <taxon>Parasynechococcus</taxon>
        <taxon>Parasynechococcus marenigrum</taxon>
    </lineage>
</organism>
<accession>Q7U934</accession>
<dbReference type="GO" id="GO:0005829">
    <property type="term" value="C:cytosol"/>
    <property type="evidence" value="ECO:0007669"/>
    <property type="project" value="TreeGrafter"/>
</dbReference>
<gene>
    <name evidence="4" type="primary">kdsB1</name>
    <name evidence="4" type="ordered locus">SYNW0425</name>
</gene>
<dbReference type="HOGENOM" id="CLU_065038_0_1_3"/>
<dbReference type="PANTHER" id="PTHR42866:SF2">
    <property type="entry name" value="3-DEOXY-MANNO-OCTULOSONATE CYTIDYLYLTRANSFERASE, MITOCHONDRIAL"/>
    <property type="match status" value="1"/>
</dbReference>
<dbReference type="Pfam" id="PF02348">
    <property type="entry name" value="CTP_transf_3"/>
    <property type="match status" value="1"/>
</dbReference>